<proteinExistence type="predicted"/>
<evidence type="ECO:0000313" key="2">
    <source>
        <dbReference type="Proteomes" id="UP000325577"/>
    </source>
</evidence>
<keyword evidence="2" id="KW-1185">Reference proteome</keyword>
<gene>
    <name evidence="1" type="ORF">F0562_028006</name>
</gene>
<evidence type="ECO:0000313" key="1">
    <source>
        <dbReference type="EMBL" id="KAA8538448.1"/>
    </source>
</evidence>
<protein>
    <submittedName>
        <fullName evidence="1">Uncharacterized protein</fullName>
    </submittedName>
</protein>
<sequence length="79" mass="8723">MKEEHLCHEENASMNTAGYMFGDFNTRLDSMNNGLSTDALHLKITLKAAAVDCCNHLHGFTKLSLPENNKVGTDNDGIR</sequence>
<dbReference type="EMBL" id="CM018038">
    <property type="protein sequence ID" value="KAA8538448.1"/>
    <property type="molecule type" value="Genomic_DNA"/>
</dbReference>
<dbReference type="AlphaFoldDB" id="A0A5J5B718"/>
<name>A0A5J5B718_9ASTE</name>
<dbReference type="Proteomes" id="UP000325577">
    <property type="component" value="Linkage Group LG15"/>
</dbReference>
<organism evidence="1 2">
    <name type="scientific">Nyssa sinensis</name>
    <dbReference type="NCBI Taxonomy" id="561372"/>
    <lineage>
        <taxon>Eukaryota</taxon>
        <taxon>Viridiplantae</taxon>
        <taxon>Streptophyta</taxon>
        <taxon>Embryophyta</taxon>
        <taxon>Tracheophyta</taxon>
        <taxon>Spermatophyta</taxon>
        <taxon>Magnoliopsida</taxon>
        <taxon>eudicotyledons</taxon>
        <taxon>Gunneridae</taxon>
        <taxon>Pentapetalae</taxon>
        <taxon>asterids</taxon>
        <taxon>Cornales</taxon>
        <taxon>Nyssaceae</taxon>
        <taxon>Nyssa</taxon>
    </lineage>
</organism>
<reference evidence="1 2" key="1">
    <citation type="submission" date="2019-09" db="EMBL/GenBank/DDBJ databases">
        <title>A chromosome-level genome assembly of the Chinese tupelo Nyssa sinensis.</title>
        <authorList>
            <person name="Yang X."/>
            <person name="Kang M."/>
            <person name="Yang Y."/>
            <person name="Xiong H."/>
            <person name="Wang M."/>
            <person name="Zhang Z."/>
            <person name="Wang Z."/>
            <person name="Wu H."/>
            <person name="Ma T."/>
            <person name="Liu J."/>
            <person name="Xi Z."/>
        </authorList>
    </citation>
    <scope>NUCLEOTIDE SEQUENCE [LARGE SCALE GENOMIC DNA]</scope>
    <source>
        <strain evidence="1">J267</strain>
        <tissue evidence="1">Leaf</tissue>
    </source>
</reference>
<accession>A0A5J5B718</accession>